<dbReference type="InterPro" id="IPR001228">
    <property type="entry name" value="IspD"/>
</dbReference>
<proteinExistence type="inferred from homology"/>
<dbReference type="Pfam" id="PF02542">
    <property type="entry name" value="YgbB"/>
    <property type="match status" value="1"/>
</dbReference>
<comment type="pathway">
    <text evidence="4 14">Isoprenoid biosynthesis; isopentenyl diphosphate biosynthesis via DXP pathway; isopentenyl diphosphate from 1-deoxy-D-xylulose 5-phosphate: step 4/6.</text>
</comment>
<feature type="site" description="Positions MEP for the nucleophilic attack" evidence="14">
    <location>
        <position position="147"/>
    </location>
</feature>
<comment type="similarity">
    <text evidence="14">In the N-terminal section; belongs to the IspD/TarI cytidylyltransferase family. IspD subfamily.</text>
</comment>
<dbReference type="InterPro" id="IPR018294">
    <property type="entry name" value="ISPD_synthase_CS"/>
</dbReference>
<feature type="site" description="Positions MEP for the nucleophilic attack" evidence="14">
    <location>
        <position position="204"/>
    </location>
</feature>
<feature type="site" description="Transition state stabilizer" evidence="14">
    <location>
        <position position="257"/>
    </location>
</feature>
<dbReference type="Proteomes" id="UP000199328">
    <property type="component" value="Unassembled WGS sequence"/>
</dbReference>
<comment type="catalytic activity">
    <reaction evidence="1 14">
        <text>4-CDP-2-C-methyl-D-erythritol 2-phosphate = 2-C-methyl-D-erythritol 2,4-cyclic diphosphate + CMP</text>
        <dbReference type="Rhea" id="RHEA:23864"/>
        <dbReference type="ChEBI" id="CHEBI:57919"/>
        <dbReference type="ChEBI" id="CHEBI:58483"/>
        <dbReference type="ChEBI" id="CHEBI:60377"/>
        <dbReference type="EC" id="4.6.1.12"/>
    </reaction>
</comment>
<dbReference type="RefSeq" id="WP_092500806.1">
    <property type="nucleotide sequence ID" value="NZ_FNFV01000005.1"/>
</dbReference>
<dbReference type="SUPFAM" id="SSF69765">
    <property type="entry name" value="IpsF-like"/>
    <property type="match status" value="1"/>
</dbReference>
<evidence type="ECO:0000256" key="13">
    <source>
        <dbReference type="ARBA" id="ARBA00023268"/>
    </source>
</evidence>
<reference evidence="17" key="1">
    <citation type="submission" date="2016-10" db="EMBL/GenBank/DDBJ databases">
        <authorList>
            <person name="Varghese N."/>
            <person name="Submissions S."/>
        </authorList>
    </citation>
    <scope>NUCLEOTIDE SEQUENCE [LARGE SCALE GENOMIC DNA]</scope>
    <source>
        <strain evidence="17">CGMCC 1.10789</strain>
    </source>
</reference>
<dbReference type="GO" id="GO:0016114">
    <property type="term" value="P:terpenoid biosynthetic process"/>
    <property type="evidence" value="ECO:0007669"/>
    <property type="project" value="InterPro"/>
</dbReference>
<feature type="binding site" evidence="14">
    <location>
        <position position="362"/>
    </location>
    <ligand>
        <name>4-CDP-2-C-methyl-D-erythritol 2-phosphate</name>
        <dbReference type="ChEBI" id="CHEBI:57919"/>
    </ligand>
</feature>
<dbReference type="HAMAP" id="MF_01520">
    <property type="entry name" value="IspDF"/>
    <property type="match status" value="1"/>
</dbReference>
<evidence type="ECO:0000313" key="16">
    <source>
        <dbReference type="EMBL" id="SDK88697.1"/>
    </source>
</evidence>
<evidence type="ECO:0000256" key="5">
    <source>
        <dbReference type="ARBA" id="ARBA00004787"/>
    </source>
</evidence>
<evidence type="ECO:0000256" key="7">
    <source>
        <dbReference type="ARBA" id="ARBA00009789"/>
    </source>
</evidence>
<comment type="similarity">
    <text evidence="6">Belongs to the IspF family.</text>
</comment>
<evidence type="ECO:0000259" key="15">
    <source>
        <dbReference type="Pfam" id="PF02542"/>
    </source>
</evidence>
<evidence type="ECO:0000313" key="17">
    <source>
        <dbReference type="Proteomes" id="UP000199328"/>
    </source>
</evidence>
<evidence type="ECO:0000256" key="9">
    <source>
        <dbReference type="ARBA" id="ARBA00022695"/>
    </source>
</evidence>
<dbReference type="InterPro" id="IPR036571">
    <property type="entry name" value="MECDP_synthase_sf"/>
</dbReference>
<dbReference type="CDD" id="cd00554">
    <property type="entry name" value="MECDP_synthase"/>
    <property type="match status" value="1"/>
</dbReference>
<dbReference type="Gene3D" id="3.30.1330.50">
    <property type="entry name" value="2-C-methyl-D-erythritol 2,4-cyclodiphosphate synthase"/>
    <property type="match status" value="1"/>
</dbReference>
<dbReference type="STRING" id="990712.SAMN05216257_105227"/>
<feature type="site" description="Transition state stabilizer" evidence="14">
    <location>
        <position position="22"/>
    </location>
</feature>
<accession>A0A1G9FK09</accession>
<name>A0A1G9FK09_9RHOB</name>
<feature type="binding site" evidence="14">
    <location>
        <begin position="257"/>
        <end position="258"/>
    </location>
    <ligand>
        <name>4-CDP-2-C-methyl-D-erythritol 2-phosphate</name>
        <dbReference type="ChEBI" id="CHEBI:57919"/>
    </ligand>
</feature>
<dbReference type="NCBIfam" id="TIGR00453">
    <property type="entry name" value="ispD"/>
    <property type="match status" value="1"/>
</dbReference>
<keyword evidence="9 14" id="KW-0548">Nucleotidyltransferase</keyword>
<dbReference type="Gene3D" id="3.90.550.10">
    <property type="entry name" value="Spore Coat Polysaccharide Biosynthesis Protein SpsA, Chain A"/>
    <property type="match status" value="1"/>
</dbReference>
<evidence type="ECO:0000256" key="10">
    <source>
        <dbReference type="ARBA" id="ARBA00022723"/>
    </source>
</evidence>
<feature type="binding site" evidence="14">
    <location>
        <position position="233"/>
    </location>
    <ligand>
        <name>a divalent metal cation</name>
        <dbReference type="ChEBI" id="CHEBI:60240"/>
    </ligand>
</feature>
<evidence type="ECO:0000256" key="12">
    <source>
        <dbReference type="ARBA" id="ARBA00023239"/>
    </source>
</evidence>
<dbReference type="SUPFAM" id="SSF53448">
    <property type="entry name" value="Nucleotide-diphospho-sugar transferases"/>
    <property type="match status" value="1"/>
</dbReference>
<keyword evidence="12 14" id="KW-0456">Lyase</keyword>
<dbReference type="Pfam" id="PF01128">
    <property type="entry name" value="IspD"/>
    <property type="match status" value="1"/>
</dbReference>
<feature type="domain" description="2-C-methyl-D-erythritol 2,4-cyclodiphosphate synthase" evidence="15">
    <location>
        <begin position="225"/>
        <end position="377"/>
    </location>
</feature>
<dbReference type="NCBIfam" id="TIGR00151">
    <property type="entry name" value="ispF"/>
    <property type="match status" value="1"/>
</dbReference>
<feature type="binding site" evidence="14">
    <location>
        <begin position="231"/>
        <end position="233"/>
    </location>
    <ligand>
        <name>4-CDP-2-C-methyl-D-erythritol 2-phosphate</name>
        <dbReference type="ChEBI" id="CHEBI:57919"/>
    </ligand>
</feature>
<dbReference type="InterPro" id="IPR026596">
    <property type="entry name" value="IspD/F"/>
</dbReference>
<evidence type="ECO:0000256" key="1">
    <source>
        <dbReference type="ARBA" id="ARBA00000200"/>
    </source>
</evidence>
<evidence type="ECO:0000256" key="4">
    <source>
        <dbReference type="ARBA" id="ARBA00004709"/>
    </source>
</evidence>
<evidence type="ECO:0000256" key="11">
    <source>
        <dbReference type="ARBA" id="ARBA00023229"/>
    </source>
</evidence>
<feature type="site" description="Transition state stabilizer" evidence="14">
    <location>
        <position position="356"/>
    </location>
</feature>
<dbReference type="FunFam" id="3.90.550.10:FF:000003">
    <property type="entry name" value="2-C-methyl-D-erythritol 4-phosphate cytidylyltransferase"/>
    <property type="match status" value="1"/>
</dbReference>
<comment type="cofactor">
    <cofactor evidence="3 14">
        <name>a divalent metal cation</name>
        <dbReference type="ChEBI" id="CHEBI:60240"/>
    </cofactor>
</comment>
<evidence type="ECO:0000256" key="3">
    <source>
        <dbReference type="ARBA" id="ARBA00001968"/>
    </source>
</evidence>
<dbReference type="PANTHER" id="PTHR43181:SF1">
    <property type="entry name" value="2-C-METHYL-D-ERYTHRITOL 2,4-CYCLODIPHOSPHATE SYNTHASE, CHLOROPLASTIC"/>
    <property type="match status" value="1"/>
</dbReference>
<dbReference type="PROSITE" id="PS01295">
    <property type="entry name" value="ISPD"/>
    <property type="match status" value="1"/>
</dbReference>
<keyword evidence="8 14" id="KW-0808">Transferase</keyword>
<dbReference type="EMBL" id="FNFV01000005">
    <property type="protein sequence ID" value="SDK88697.1"/>
    <property type="molecule type" value="Genomic_DNA"/>
</dbReference>
<dbReference type="HAMAP" id="MF_00107">
    <property type="entry name" value="IspF"/>
    <property type="match status" value="1"/>
</dbReference>
<feature type="region of interest" description="2-C-methyl-D-erythritol 4-phosphate cytidylyltransferase" evidence="14">
    <location>
        <begin position="1"/>
        <end position="224"/>
    </location>
</feature>
<dbReference type="CDD" id="cd02516">
    <property type="entry name" value="CDP-ME_synthetase"/>
    <property type="match status" value="1"/>
</dbReference>
<evidence type="ECO:0000256" key="8">
    <source>
        <dbReference type="ARBA" id="ARBA00022679"/>
    </source>
</evidence>
<dbReference type="InterPro" id="IPR020555">
    <property type="entry name" value="MECDP_synthase_CS"/>
</dbReference>
<feature type="binding site" evidence="14">
    <location>
        <position position="365"/>
    </location>
    <ligand>
        <name>4-CDP-2-C-methyl-D-erythritol 2-phosphate</name>
        <dbReference type="ChEBI" id="CHEBI:57919"/>
    </ligand>
</feature>
<feature type="site" description="Transition state stabilizer" evidence="14">
    <location>
        <position position="15"/>
    </location>
</feature>
<dbReference type="HAMAP" id="MF_00108">
    <property type="entry name" value="IspD"/>
    <property type="match status" value="1"/>
</dbReference>
<keyword evidence="17" id="KW-1185">Reference proteome</keyword>
<dbReference type="InterPro" id="IPR003526">
    <property type="entry name" value="MECDP_synthase"/>
</dbReference>
<feature type="binding site" evidence="14">
    <location>
        <position position="231"/>
    </location>
    <ligand>
        <name>a divalent metal cation</name>
        <dbReference type="ChEBI" id="CHEBI:60240"/>
    </ligand>
</feature>
<feature type="binding site" evidence="14">
    <location>
        <begin position="355"/>
        <end position="358"/>
    </location>
    <ligand>
        <name>4-CDP-2-C-methyl-D-erythritol 2-phosphate</name>
        <dbReference type="ChEBI" id="CHEBI:57919"/>
    </ligand>
</feature>
<dbReference type="InterPro" id="IPR034683">
    <property type="entry name" value="IspD/TarI"/>
</dbReference>
<protein>
    <recommendedName>
        <fullName evidence="14">Bifunctional enzyme IspD/IspF</fullName>
    </recommendedName>
    <domain>
        <recommendedName>
            <fullName evidence="14">2-C-methyl-D-erythritol 4-phosphate cytidylyltransferase</fullName>
            <ecNumber evidence="14">2.7.7.60</ecNumber>
        </recommendedName>
        <alternativeName>
            <fullName evidence="14">4-diphosphocytidyl-2C-methyl-D-erythritol synthase</fullName>
        </alternativeName>
        <alternativeName>
            <fullName evidence="14">MEP cytidylyltransferase</fullName>
            <shortName evidence="14">MCT</shortName>
        </alternativeName>
    </domain>
    <domain>
        <recommendedName>
            <fullName evidence="14">2-C-methyl-D-erythritol 2,4-cyclodiphosphate synthase</fullName>
            <shortName evidence="14">MECDP-synthase</shortName>
            <shortName evidence="14">MECPP-synthase</shortName>
            <shortName evidence="14">MECPS</shortName>
            <ecNumber evidence="14">4.6.1.12</ecNumber>
        </recommendedName>
    </domain>
</protein>
<dbReference type="InterPro" id="IPR029044">
    <property type="entry name" value="Nucleotide-diphossugar_trans"/>
</dbReference>
<organism evidence="16 17">
    <name type="scientific">Meinhardsimonia xiamenensis</name>
    <dbReference type="NCBI Taxonomy" id="990712"/>
    <lineage>
        <taxon>Bacteria</taxon>
        <taxon>Pseudomonadati</taxon>
        <taxon>Pseudomonadota</taxon>
        <taxon>Alphaproteobacteria</taxon>
        <taxon>Rhodobacterales</taxon>
        <taxon>Paracoccaceae</taxon>
        <taxon>Meinhardsimonia</taxon>
    </lineage>
</organism>
<evidence type="ECO:0000256" key="6">
    <source>
        <dbReference type="ARBA" id="ARBA00008480"/>
    </source>
</evidence>
<dbReference type="OrthoDB" id="9804336at2"/>
<comment type="similarity">
    <text evidence="14">In the C-terminal section; belongs to the IspF family.</text>
</comment>
<comment type="function">
    <text evidence="14">Bifunctional enzyme that catalyzes the formation of 4-diphosphocytidyl-2-C-methyl-D-erythritol from CTP and 2-C-methyl-D-erythritol 4-phosphate (MEP) (IspD), and catalyzes the conversion of 4-diphosphocytidyl-2-C-methyl-D-erythritol 2-phosphate (CDP-ME2P) to 2-C-methyl-D-erythritol 2,4-cyclodiphosphate (ME-CPP) with a corresponding release of cytidine 5-monophosphate (CMP) (IspF).</text>
</comment>
<evidence type="ECO:0000256" key="2">
    <source>
        <dbReference type="ARBA" id="ARBA00001282"/>
    </source>
</evidence>
<comment type="caution">
    <text evidence="14">Lacks conserved residue(s) required for the propagation of feature annotation.</text>
</comment>
<feature type="region of interest" description="2-C-methyl-D-erythritol 2,4-cyclodiphosphate synthase" evidence="14">
    <location>
        <begin position="225"/>
        <end position="380"/>
    </location>
</feature>
<dbReference type="GO" id="GO:0008685">
    <property type="term" value="F:2-C-methyl-D-erythritol 2,4-cyclodiphosphate synthase activity"/>
    <property type="evidence" value="ECO:0007669"/>
    <property type="project" value="UniProtKB-UniRule"/>
</dbReference>
<comment type="pathway">
    <text evidence="5 14">Isoprenoid biosynthesis; isopentenyl diphosphate biosynthesis via DXP pathway; isopentenyl diphosphate from 1-deoxy-D-xylulose 5-phosphate: step 2/6.</text>
</comment>
<keyword evidence="11 14" id="KW-0414">Isoprene biosynthesis</keyword>
<dbReference type="GO" id="GO:0046872">
    <property type="term" value="F:metal ion binding"/>
    <property type="evidence" value="ECO:0007669"/>
    <property type="project" value="UniProtKB-KW"/>
</dbReference>
<keyword evidence="10 14" id="KW-0479">Metal-binding</keyword>
<dbReference type="GO" id="GO:0019288">
    <property type="term" value="P:isopentenyl diphosphate biosynthetic process, methylerythritol 4-phosphate pathway"/>
    <property type="evidence" value="ECO:0007669"/>
    <property type="project" value="UniProtKB-UniRule"/>
</dbReference>
<feature type="binding site" evidence="14">
    <location>
        <position position="265"/>
    </location>
    <ligand>
        <name>a divalent metal cation</name>
        <dbReference type="ChEBI" id="CHEBI:60240"/>
    </ligand>
</feature>
<evidence type="ECO:0000256" key="14">
    <source>
        <dbReference type="HAMAP-Rule" id="MF_01520"/>
    </source>
</evidence>
<gene>
    <name evidence="14" type="primary">ispDF</name>
    <name evidence="16" type="ORF">SAMN05216257_105227</name>
</gene>
<feature type="binding site" evidence="14">
    <location>
        <begin position="279"/>
        <end position="281"/>
    </location>
    <ligand>
        <name>4-CDP-2-C-methyl-D-erythritol 2-phosphate</name>
        <dbReference type="ChEBI" id="CHEBI:57919"/>
    </ligand>
</feature>
<dbReference type="AlphaFoldDB" id="A0A1G9FK09"/>
<comment type="catalytic activity">
    <reaction evidence="2 14">
        <text>2-C-methyl-D-erythritol 4-phosphate + CTP + H(+) = 4-CDP-2-C-methyl-D-erythritol + diphosphate</text>
        <dbReference type="Rhea" id="RHEA:13429"/>
        <dbReference type="ChEBI" id="CHEBI:15378"/>
        <dbReference type="ChEBI" id="CHEBI:33019"/>
        <dbReference type="ChEBI" id="CHEBI:37563"/>
        <dbReference type="ChEBI" id="CHEBI:57823"/>
        <dbReference type="ChEBI" id="CHEBI:58262"/>
        <dbReference type="EC" id="2.7.7.60"/>
    </reaction>
</comment>
<dbReference type="PROSITE" id="PS01350">
    <property type="entry name" value="ISPF"/>
    <property type="match status" value="1"/>
</dbReference>
<dbReference type="NCBIfam" id="NF006899">
    <property type="entry name" value="PRK09382.1"/>
    <property type="match status" value="1"/>
</dbReference>
<dbReference type="PANTHER" id="PTHR43181">
    <property type="entry name" value="2-C-METHYL-D-ERYTHRITOL 2,4-CYCLODIPHOSPHATE SYNTHASE, CHLOROPLASTIC"/>
    <property type="match status" value="1"/>
</dbReference>
<sequence>MTAAAIIVAAGRGTRAGGPLPKQWQELAGRPVIDWTLDAFRALPEIGRIVAVLHPSELDRARAWPDVTAVAGGSSRAESVRAGLEALAGDPPRHVLIHDAARPLVTQEVILAVLAALAEHRAAAPGLPVTDALWRVEEGFVTGTVDRRGVWRAQTPQGFHFDAILAAHRALSPTEAAGMADDVAVARAAGLAVAAVPGDERNLKITRPEDFARAEALMGAEMDVRTGNGFDVHRFGPGDHVRLCGVSVPHDRGLIGHSDADVALHALTDAVLGALALGDIGSHFPPSDPRWKGADSSLFLARAVELATERGYAVTALDVTIICELPRIGPHVAAMRARIAAIAGVDESRVSVKATTTERLGFAGRGEGIAALATATVVAP</sequence>
<dbReference type="GO" id="GO:0050518">
    <property type="term" value="F:2-C-methyl-D-erythritol 4-phosphate cytidylyltransferase activity"/>
    <property type="evidence" value="ECO:0007669"/>
    <property type="project" value="UniProtKB-UniRule"/>
</dbReference>
<dbReference type="EC" id="4.6.1.12" evidence="14"/>
<comment type="similarity">
    <text evidence="7">Belongs to the IspD/TarI cytidylyltransferase family. IspD subfamily.</text>
</comment>
<dbReference type="UniPathway" id="UPA00056">
    <property type="reaction ID" value="UER00093"/>
</dbReference>
<keyword evidence="13 14" id="KW-0511">Multifunctional enzyme</keyword>
<dbReference type="EC" id="2.7.7.60" evidence="14"/>